<dbReference type="SMART" id="SM00415">
    <property type="entry name" value="HSF"/>
    <property type="match status" value="1"/>
</dbReference>
<dbReference type="PANTHER" id="PTHR10015:SF334">
    <property type="entry name" value="HEAT STRESS TRANSCRIPTION FACTOR A-6B"/>
    <property type="match status" value="1"/>
</dbReference>
<dbReference type="eggNOG" id="KOG0627">
    <property type="taxonomic scope" value="Eukaryota"/>
</dbReference>
<evidence type="ECO:0000313" key="10">
    <source>
        <dbReference type="EMBL" id="EOA30671.1"/>
    </source>
</evidence>
<dbReference type="GO" id="GO:0005634">
    <property type="term" value="C:nucleus"/>
    <property type="evidence" value="ECO:0007669"/>
    <property type="project" value="UniProtKB-SubCell"/>
</dbReference>
<evidence type="ECO:0000256" key="2">
    <source>
        <dbReference type="ARBA" id="ARBA00022553"/>
    </source>
</evidence>
<dbReference type="InterPro" id="IPR036388">
    <property type="entry name" value="WH-like_DNA-bd_sf"/>
</dbReference>
<comment type="similarity">
    <text evidence="8">Belongs to the HSF family. Class A subfamily.</text>
</comment>
<reference evidence="11" key="1">
    <citation type="journal article" date="2013" name="Nat. Genet.">
        <title>The Capsella rubella genome and the genomic consequences of rapid mating system evolution.</title>
        <authorList>
            <person name="Slotte T."/>
            <person name="Hazzouri K.M."/>
            <person name="Agren J.A."/>
            <person name="Koenig D."/>
            <person name="Maumus F."/>
            <person name="Guo Y.L."/>
            <person name="Steige K."/>
            <person name="Platts A.E."/>
            <person name="Escobar J.S."/>
            <person name="Newman L.K."/>
            <person name="Wang W."/>
            <person name="Mandakova T."/>
            <person name="Vello E."/>
            <person name="Smith L.M."/>
            <person name="Henz S.R."/>
            <person name="Steffen J."/>
            <person name="Takuno S."/>
            <person name="Brandvain Y."/>
            <person name="Coop G."/>
            <person name="Andolfatto P."/>
            <person name="Hu T.T."/>
            <person name="Blanchette M."/>
            <person name="Clark R.M."/>
            <person name="Quesneville H."/>
            <person name="Nordborg M."/>
            <person name="Gaut B.S."/>
            <person name="Lysak M.A."/>
            <person name="Jenkins J."/>
            <person name="Grimwood J."/>
            <person name="Chapman J."/>
            <person name="Prochnik S."/>
            <person name="Shu S."/>
            <person name="Rokhsar D."/>
            <person name="Schmutz J."/>
            <person name="Weigel D."/>
            <person name="Wright S.I."/>
        </authorList>
    </citation>
    <scope>NUCLEOTIDE SEQUENCE [LARGE SCALE GENOMIC DNA]</scope>
    <source>
        <strain evidence="11">cv. Monte Gargano</strain>
    </source>
</reference>
<keyword evidence="7" id="KW-0539">Nucleus</keyword>
<proteinExistence type="inferred from homology"/>
<dbReference type="KEGG" id="crb:17891632"/>
<evidence type="ECO:0000256" key="5">
    <source>
        <dbReference type="ARBA" id="ARBA00023125"/>
    </source>
</evidence>
<dbReference type="GO" id="GO:0034605">
    <property type="term" value="P:cellular response to heat"/>
    <property type="evidence" value="ECO:0007669"/>
    <property type="project" value="TreeGrafter"/>
</dbReference>
<keyword evidence="2" id="KW-0597">Phosphoprotein</keyword>
<dbReference type="STRING" id="81985.R0G5K1"/>
<evidence type="ECO:0000256" key="7">
    <source>
        <dbReference type="ARBA" id="ARBA00023242"/>
    </source>
</evidence>
<keyword evidence="3" id="KW-0805">Transcription regulation</keyword>
<dbReference type="PRINTS" id="PR00056">
    <property type="entry name" value="HSFDOMAIN"/>
</dbReference>
<evidence type="ECO:0000313" key="11">
    <source>
        <dbReference type="Proteomes" id="UP000029121"/>
    </source>
</evidence>
<evidence type="ECO:0000259" key="9">
    <source>
        <dbReference type="PROSITE" id="PS00434"/>
    </source>
</evidence>
<dbReference type="GO" id="GO:0003700">
    <property type="term" value="F:DNA-binding transcription factor activity"/>
    <property type="evidence" value="ECO:0007669"/>
    <property type="project" value="InterPro"/>
</dbReference>
<evidence type="ECO:0000256" key="3">
    <source>
        <dbReference type="ARBA" id="ARBA00023015"/>
    </source>
</evidence>
<dbReference type="EMBL" id="KB870807">
    <property type="protein sequence ID" value="EOA30671.1"/>
    <property type="molecule type" value="Genomic_DNA"/>
</dbReference>
<keyword evidence="6" id="KW-0804">Transcription</keyword>
<name>R0G5K1_9BRAS</name>
<dbReference type="Proteomes" id="UP000029121">
    <property type="component" value="Unassembled WGS sequence"/>
</dbReference>
<dbReference type="FunFam" id="1.10.10.10:FF:000057">
    <property type="entry name" value="Heat shock transcription factor 1"/>
    <property type="match status" value="1"/>
</dbReference>
<keyword evidence="5" id="KW-0238">DNA-binding</keyword>
<dbReference type="OrthoDB" id="60033at2759"/>
<gene>
    <name evidence="10" type="ORF">CARUB_v10013808mg</name>
</gene>
<dbReference type="Pfam" id="PF00447">
    <property type="entry name" value="HSF_DNA-bind"/>
    <property type="match status" value="1"/>
</dbReference>
<dbReference type="PROSITE" id="PS00434">
    <property type="entry name" value="HSF_DOMAIN"/>
    <property type="match status" value="1"/>
</dbReference>
<evidence type="ECO:0000256" key="6">
    <source>
        <dbReference type="ARBA" id="ARBA00023163"/>
    </source>
</evidence>
<evidence type="ECO:0000256" key="1">
    <source>
        <dbReference type="ARBA" id="ARBA00004123"/>
    </source>
</evidence>
<accession>R0G5K1</accession>
<keyword evidence="11" id="KW-1185">Reference proteome</keyword>
<protein>
    <recommendedName>
        <fullName evidence="9">HSF-type DNA-binding domain-containing protein</fullName>
    </recommendedName>
</protein>
<comment type="subcellular location">
    <subcellularLocation>
        <location evidence="1">Nucleus</location>
    </subcellularLocation>
</comment>
<feature type="domain" description="HSF-type DNA-binding" evidence="9">
    <location>
        <begin position="104"/>
        <end position="128"/>
    </location>
</feature>
<organism evidence="10 11">
    <name type="scientific">Capsella rubella</name>
    <dbReference type="NCBI Taxonomy" id="81985"/>
    <lineage>
        <taxon>Eukaryota</taxon>
        <taxon>Viridiplantae</taxon>
        <taxon>Streptophyta</taxon>
        <taxon>Embryophyta</taxon>
        <taxon>Tracheophyta</taxon>
        <taxon>Spermatophyta</taxon>
        <taxon>Magnoliopsida</taxon>
        <taxon>eudicotyledons</taxon>
        <taxon>Gunneridae</taxon>
        <taxon>Pentapetalae</taxon>
        <taxon>rosids</taxon>
        <taxon>malvids</taxon>
        <taxon>Brassicales</taxon>
        <taxon>Brassicaceae</taxon>
        <taxon>Camelineae</taxon>
        <taxon>Capsella</taxon>
    </lineage>
</organism>
<dbReference type="AlphaFoldDB" id="R0G5K1"/>
<dbReference type="InterPro" id="IPR000232">
    <property type="entry name" value="HSF_DNA-bd"/>
</dbReference>
<dbReference type="PANTHER" id="PTHR10015">
    <property type="entry name" value="HEAT SHOCK TRANSCRIPTION FACTOR"/>
    <property type="match status" value="1"/>
</dbReference>
<evidence type="ECO:0000256" key="4">
    <source>
        <dbReference type="ARBA" id="ARBA00023016"/>
    </source>
</evidence>
<dbReference type="SUPFAM" id="SSF46785">
    <property type="entry name" value="Winged helix' DNA-binding domain"/>
    <property type="match status" value="1"/>
</dbReference>
<dbReference type="InterPro" id="IPR036390">
    <property type="entry name" value="WH_DNA-bd_sf"/>
</dbReference>
<dbReference type="GO" id="GO:0000978">
    <property type="term" value="F:RNA polymerase II cis-regulatory region sequence-specific DNA binding"/>
    <property type="evidence" value="ECO:0007669"/>
    <property type="project" value="TreeGrafter"/>
</dbReference>
<dbReference type="GO" id="GO:0006357">
    <property type="term" value="P:regulation of transcription by RNA polymerase II"/>
    <property type="evidence" value="ECO:0007669"/>
    <property type="project" value="TreeGrafter"/>
</dbReference>
<sequence>MDPSFRFIKEEFPTGFSDSLSSPSSSSSSSYLYSSSMAEASPYDPTTLSYPQPVEGLHESGPPPFLTKTYDLVEDSRTNHVVSWSKSNNSFIVWDPQAFSVILLPRFFKHNNFSSFVRQLNTYGFRKVNPDRWEFANEGFLRGQKHLLKNIRRRKTSNNSNQVQQSNSSEQQALDNCCIEVGRYGLDGEMDSLRRDKQVLMMELVRLRQQQQSTKMYLTTIEEKLKKTESKQQQMMSFLARAMQNPDFIQQLVEQKEKRKEIEEAISKKRQRPIDQGKINVVNVGDYDDESGYGNDAAASTSAFLDMNQETYGNMSQFEMSELDRLAMHIQGLGDHSSTREEVLNVERGNEEEEEEDLQQQGYNQKVDKEIYGEGFWEDLLNEGQNFDFEGDQENVDVLIEQLGYLGSSSHTNFRRN</sequence>
<dbReference type="Gene3D" id="1.10.10.10">
    <property type="entry name" value="Winged helix-like DNA-binding domain superfamily/Winged helix DNA-binding domain"/>
    <property type="match status" value="1"/>
</dbReference>
<evidence type="ECO:0000256" key="8">
    <source>
        <dbReference type="ARBA" id="ARBA00061350"/>
    </source>
</evidence>
<keyword evidence="4" id="KW-0346">Stress response</keyword>